<dbReference type="GO" id="GO:0016787">
    <property type="term" value="F:hydrolase activity"/>
    <property type="evidence" value="ECO:0007669"/>
    <property type="project" value="UniProtKB-KW"/>
</dbReference>
<evidence type="ECO:0000256" key="1">
    <source>
        <dbReference type="ARBA" id="ARBA00006342"/>
    </source>
</evidence>
<feature type="domain" description="CRISPR type III-associated protein" evidence="9">
    <location>
        <begin position="12"/>
        <end position="235"/>
    </location>
</feature>
<dbReference type="AlphaFoldDB" id="A0A9W6GH17"/>
<keyword evidence="5" id="KW-0378">Hydrolase</keyword>
<gene>
    <name evidence="10" type="primary">csm3_2</name>
    <name evidence="10" type="ORF">TISLANDTSLP1_16880</name>
</gene>
<evidence type="ECO:0000259" key="9">
    <source>
        <dbReference type="Pfam" id="PF03787"/>
    </source>
</evidence>
<keyword evidence="3" id="KW-0540">Nuclease</keyword>
<evidence type="ECO:0000256" key="8">
    <source>
        <dbReference type="ARBA" id="ARBA00033183"/>
    </source>
</evidence>
<evidence type="ECO:0000256" key="5">
    <source>
        <dbReference type="ARBA" id="ARBA00022801"/>
    </source>
</evidence>
<dbReference type="Pfam" id="PF03787">
    <property type="entry name" value="RAMPs"/>
    <property type="match status" value="1"/>
</dbReference>
<evidence type="ECO:0000313" key="10">
    <source>
        <dbReference type="EMBL" id="GLI53995.1"/>
    </source>
</evidence>
<dbReference type="PANTHER" id="PTHR35579">
    <property type="entry name" value="CRISPR SYSTEM CMS ENDORIBONUCLEASE CSM3"/>
    <property type="match status" value="1"/>
</dbReference>
<dbReference type="GO" id="GO:0051607">
    <property type="term" value="P:defense response to virus"/>
    <property type="evidence" value="ECO:0007669"/>
    <property type="project" value="UniProtKB-KW"/>
</dbReference>
<sequence>MQLKEIKTIKGTIRLKTGLHIGSGNTEMQIGGTDNPVIKHPHTNEPYIPGSSLKGKIRSLLELYYGVVAEAIRLTSQEEDQAKHEGFIKSGGLASAKMLKKSNSEVAQHIENILKVFGSGAGDTDEELAKKLGATRVSFSDCSLTKKFKEEVEQKRWSYVEVKSENRINRITGTAEHPRFIERVPAGAEFKLEISFKILNDGEEELFKNYLLKGLKLLEYDSLGGSGSRGYGKVEFIFDDEALKREYDEIKLWG</sequence>
<keyword evidence="7" id="KW-0051">Antiviral defense</keyword>
<proteinExistence type="inferred from homology"/>
<evidence type="ECO:0000256" key="2">
    <source>
        <dbReference type="ARBA" id="ARBA00022150"/>
    </source>
</evidence>
<name>A0A9W6GH17_9BACT</name>
<dbReference type="InterPro" id="IPR013412">
    <property type="entry name" value="CRISPR-assoc_RAMP_Csm3"/>
</dbReference>
<dbReference type="GO" id="GO:0004519">
    <property type="term" value="F:endonuclease activity"/>
    <property type="evidence" value="ECO:0007669"/>
    <property type="project" value="UniProtKB-KW"/>
</dbReference>
<keyword evidence="4" id="KW-0255">Endonuclease</keyword>
<dbReference type="PANTHER" id="PTHR35579:SF3">
    <property type="entry name" value="CRISPR SYSTEM CMS ENDORIBONUCLEASE CSM3"/>
    <property type="match status" value="1"/>
</dbReference>
<dbReference type="InterPro" id="IPR005537">
    <property type="entry name" value="RAMP_III_fam"/>
</dbReference>
<dbReference type="NCBIfam" id="TIGR02582">
    <property type="entry name" value="cas7_TM1809"/>
    <property type="match status" value="1"/>
</dbReference>
<evidence type="ECO:0000313" key="11">
    <source>
        <dbReference type="Proteomes" id="UP001144297"/>
    </source>
</evidence>
<protein>
    <recommendedName>
        <fullName evidence="2">CRISPR system Cms endoribonuclease Csm3</fullName>
    </recommendedName>
    <alternativeName>
        <fullName evidence="8">CRISPR type III A-associated RAMP protein Csm3</fullName>
    </alternativeName>
</protein>
<comment type="caution">
    <text evidence="10">The sequence shown here is derived from an EMBL/GenBank/DDBJ whole genome shotgun (WGS) entry which is preliminary data.</text>
</comment>
<evidence type="ECO:0000256" key="7">
    <source>
        <dbReference type="ARBA" id="ARBA00023118"/>
    </source>
</evidence>
<evidence type="ECO:0000256" key="6">
    <source>
        <dbReference type="ARBA" id="ARBA00022884"/>
    </source>
</evidence>
<accession>A0A9W6GH17</accession>
<dbReference type="Proteomes" id="UP001144297">
    <property type="component" value="Unassembled WGS sequence"/>
</dbReference>
<keyword evidence="11" id="KW-1185">Reference proteome</keyword>
<dbReference type="EMBL" id="BSDX01000001">
    <property type="protein sequence ID" value="GLI53995.1"/>
    <property type="molecule type" value="Genomic_DNA"/>
</dbReference>
<evidence type="ECO:0000256" key="3">
    <source>
        <dbReference type="ARBA" id="ARBA00022722"/>
    </source>
</evidence>
<dbReference type="GO" id="GO:0003723">
    <property type="term" value="F:RNA binding"/>
    <property type="evidence" value="ECO:0007669"/>
    <property type="project" value="UniProtKB-KW"/>
</dbReference>
<reference evidence="10" key="1">
    <citation type="submission" date="2022-12" db="EMBL/GenBank/DDBJ databases">
        <title>Reference genome sequencing for broad-spectrum identification of bacterial and archaeal isolates by mass spectrometry.</title>
        <authorList>
            <person name="Sekiguchi Y."/>
            <person name="Tourlousse D.M."/>
        </authorList>
    </citation>
    <scope>NUCLEOTIDE SEQUENCE</scope>
    <source>
        <strain evidence="10">TSL-P1</strain>
    </source>
</reference>
<evidence type="ECO:0000256" key="4">
    <source>
        <dbReference type="ARBA" id="ARBA00022759"/>
    </source>
</evidence>
<dbReference type="InterPro" id="IPR052216">
    <property type="entry name" value="CRISPR_Csm3_endoribonuclease"/>
</dbReference>
<comment type="similarity">
    <text evidence="1">Belongs to the CRISPR-associated Csm3 family.</text>
</comment>
<keyword evidence="6" id="KW-0694">RNA-binding</keyword>
<organism evidence="10 11">
    <name type="scientific">Thermodesulfovibrio yellowstonii</name>
    <dbReference type="NCBI Taxonomy" id="28262"/>
    <lineage>
        <taxon>Bacteria</taxon>
        <taxon>Pseudomonadati</taxon>
        <taxon>Nitrospirota</taxon>
        <taxon>Thermodesulfovibrionia</taxon>
        <taxon>Thermodesulfovibrionales</taxon>
        <taxon>Thermodesulfovibrionaceae</taxon>
        <taxon>Thermodesulfovibrio</taxon>
    </lineage>
</organism>